<keyword evidence="8" id="KW-1133">Transmembrane helix</keyword>
<evidence type="ECO:0000313" key="12">
    <source>
        <dbReference type="Proteomes" id="UP000798808"/>
    </source>
</evidence>
<dbReference type="NCBIfam" id="TIGR01352">
    <property type="entry name" value="tonB_Cterm"/>
    <property type="match status" value="1"/>
</dbReference>
<keyword evidence="5" id="KW-0997">Cell inner membrane</keyword>
<evidence type="ECO:0000256" key="4">
    <source>
        <dbReference type="ARBA" id="ARBA00022475"/>
    </source>
</evidence>
<evidence type="ECO:0000256" key="5">
    <source>
        <dbReference type="ARBA" id="ARBA00022519"/>
    </source>
</evidence>
<organism evidence="11 12">
    <name type="scientific">Fulvivirga kasyanovii</name>
    <dbReference type="NCBI Taxonomy" id="396812"/>
    <lineage>
        <taxon>Bacteria</taxon>
        <taxon>Pseudomonadati</taxon>
        <taxon>Bacteroidota</taxon>
        <taxon>Cytophagia</taxon>
        <taxon>Cytophagales</taxon>
        <taxon>Fulvivirgaceae</taxon>
        <taxon>Fulvivirga</taxon>
    </lineage>
</organism>
<comment type="similarity">
    <text evidence="2">Belongs to the TonB family.</text>
</comment>
<keyword evidence="7" id="KW-0653">Protein transport</keyword>
<evidence type="ECO:0000256" key="7">
    <source>
        <dbReference type="ARBA" id="ARBA00022927"/>
    </source>
</evidence>
<sequence>MNDIKNITLAFDCPESRESLNSCGKDYFCEKCRHKVTDFTSSSEEQLLKSLKASNTPVCGIFRRSQLSKPLLKYLAVSVTAIAASVVQVSAQEMSEIEEIPVEETGYEPVVFGMVVETMPHPEGGHEKFYEAIASEIRYPKRLHVEGKVYVQFIVDTLGNMTNVEVAKGLHEDADAEALRVLKAINYKFIPATQSGLKVQSRMVVPIVFGEAVRKED</sequence>
<gene>
    <name evidence="11" type="ORF">E1163_10285</name>
</gene>
<dbReference type="PANTHER" id="PTHR33446">
    <property type="entry name" value="PROTEIN TONB-RELATED"/>
    <property type="match status" value="1"/>
</dbReference>
<evidence type="ECO:0000259" key="10">
    <source>
        <dbReference type="Pfam" id="PF03544"/>
    </source>
</evidence>
<keyword evidence="9" id="KW-0472">Membrane</keyword>
<evidence type="ECO:0000256" key="1">
    <source>
        <dbReference type="ARBA" id="ARBA00004383"/>
    </source>
</evidence>
<reference evidence="11 12" key="1">
    <citation type="submission" date="2019-02" db="EMBL/GenBank/DDBJ databases">
        <authorList>
            <person name="Goldberg S.R."/>
            <person name="Haltli B.A."/>
            <person name="Correa H."/>
            <person name="Russell K.G."/>
        </authorList>
    </citation>
    <scope>NUCLEOTIDE SEQUENCE [LARGE SCALE GENOMIC DNA]</scope>
    <source>
        <strain evidence="11 12">JCM 16186</strain>
    </source>
</reference>
<proteinExistence type="inferred from homology"/>
<dbReference type="SUPFAM" id="SSF74653">
    <property type="entry name" value="TolA/TonB C-terminal domain"/>
    <property type="match status" value="1"/>
</dbReference>
<dbReference type="Pfam" id="PF03544">
    <property type="entry name" value="TonB_C"/>
    <property type="match status" value="1"/>
</dbReference>
<evidence type="ECO:0000256" key="3">
    <source>
        <dbReference type="ARBA" id="ARBA00022448"/>
    </source>
</evidence>
<keyword evidence="12" id="KW-1185">Reference proteome</keyword>
<dbReference type="EMBL" id="SMLW01000504">
    <property type="protein sequence ID" value="MTI25329.1"/>
    <property type="molecule type" value="Genomic_DNA"/>
</dbReference>
<keyword evidence="3" id="KW-0813">Transport</keyword>
<dbReference type="Gene3D" id="3.30.1150.10">
    <property type="match status" value="1"/>
</dbReference>
<accession>A0ABW9RMJ2</accession>
<feature type="domain" description="TonB C-terminal" evidence="10">
    <location>
        <begin position="141"/>
        <end position="209"/>
    </location>
</feature>
<evidence type="ECO:0000256" key="6">
    <source>
        <dbReference type="ARBA" id="ARBA00022692"/>
    </source>
</evidence>
<dbReference type="InterPro" id="IPR037682">
    <property type="entry name" value="TonB_C"/>
</dbReference>
<comment type="caution">
    <text evidence="11">The sequence shown here is derived from an EMBL/GenBank/DDBJ whole genome shotgun (WGS) entry which is preliminary data.</text>
</comment>
<comment type="subcellular location">
    <subcellularLocation>
        <location evidence="1">Cell inner membrane</location>
        <topology evidence="1">Single-pass membrane protein</topology>
        <orientation evidence="1">Periplasmic side</orientation>
    </subcellularLocation>
</comment>
<dbReference type="Proteomes" id="UP000798808">
    <property type="component" value="Unassembled WGS sequence"/>
</dbReference>
<keyword evidence="6" id="KW-0812">Transmembrane</keyword>
<evidence type="ECO:0000313" key="11">
    <source>
        <dbReference type="EMBL" id="MTI25329.1"/>
    </source>
</evidence>
<name>A0ABW9RMJ2_9BACT</name>
<keyword evidence="4" id="KW-1003">Cell membrane</keyword>
<dbReference type="InterPro" id="IPR051045">
    <property type="entry name" value="TonB-dependent_transducer"/>
</dbReference>
<evidence type="ECO:0000256" key="2">
    <source>
        <dbReference type="ARBA" id="ARBA00006555"/>
    </source>
</evidence>
<protein>
    <submittedName>
        <fullName evidence="11">Energy transducer TonB</fullName>
    </submittedName>
</protein>
<evidence type="ECO:0000256" key="8">
    <source>
        <dbReference type="ARBA" id="ARBA00022989"/>
    </source>
</evidence>
<dbReference type="InterPro" id="IPR006260">
    <property type="entry name" value="TonB/TolA_C"/>
</dbReference>
<dbReference type="RefSeq" id="WP_155171362.1">
    <property type="nucleotide sequence ID" value="NZ_BAAAFL010000005.1"/>
</dbReference>
<evidence type="ECO:0000256" key="9">
    <source>
        <dbReference type="ARBA" id="ARBA00023136"/>
    </source>
</evidence>
<dbReference type="PANTHER" id="PTHR33446:SF2">
    <property type="entry name" value="PROTEIN TONB"/>
    <property type="match status" value="1"/>
</dbReference>